<feature type="binding site" evidence="6">
    <location>
        <position position="247"/>
    </location>
    <ligand>
        <name>S-adenosyl-L-methionine</name>
        <dbReference type="ChEBI" id="CHEBI:59789"/>
    </ligand>
</feature>
<evidence type="ECO:0000256" key="6">
    <source>
        <dbReference type="HAMAP-Rule" id="MF_00735"/>
    </source>
</evidence>
<evidence type="ECO:0000313" key="8">
    <source>
        <dbReference type="Proteomes" id="UP000051450"/>
    </source>
</evidence>
<feature type="binding site" evidence="6">
    <location>
        <position position="161"/>
    </location>
    <ligand>
        <name>S-adenosyl-L-methionine</name>
        <dbReference type="ChEBI" id="CHEBI:59789"/>
    </ligand>
</feature>
<reference evidence="7 8" key="1">
    <citation type="journal article" date="2015" name="Genome Announc.">
        <title>Expanding the biotechnology potential of lactobacilli through comparative genomics of 213 strains and associated genera.</title>
        <authorList>
            <person name="Sun Z."/>
            <person name="Harris H.M."/>
            <person name="McCann A."/>
            <person name="Guo C."/>
            <person name="Argimon S."/>
            <person name="Zhang W."/>
            <person name="Yang X."/>
            <person name="Jeffery I.B."/>
            <person name="Cooney J.C."/>
            <person name="Kagawa T.F."/>
            <person name="Liu W."/>
            <person name="Song Y."/>
            <person name="Salvetti E."/>
            <person name="Wrobel A."/>
            <person name="Rasinkangas P."/>
            <person name="Parkhill J."/>
            <person name="Rea M.C."/>
            <person name="O'Sullivan O."/>
            <person name="Ritari J."/>
            <person name="Douillard F.P."/>
            <person name="Paul Ross R."/>
            <person name="Yang R."/>
            <person name="Briner A.E."/>
            <person name="Felis G.E."/>
            <person name="de Vos W.M."/>
            <person name="Barrangou R."/>
            <person name="Klaenhammer T.R."/>
            <person name="Caufield P.W."/>
            <person name="Cui Y."/>
            <person name="Zhang H."/>
            <person name="O'Toole P.W."/>
        </authorList>
    </citation>
    <scope>NUCLEOTIDE SEQUENCE [LARGE SCALE GENOMIC DNA]</scope>
    <source>
        <strain evidence="7 8">DSM 15638</strain>
    </source>
</reference>
<keyword evidence="8" id="KW-1185">Reference proteome</keyword>
<accession>A0A0R1HJN2</accession>
<keyword evidence="5 6" id="KW-0949">S-adenosyl-L-methionine</keyword>
<dbReference type="EMBL" id="AZDI01000001">
    <property type="protein sequence ID" value="KRK46662.1"/>
    <property type="molecule type" value="Genomic_DNA"/>
</dbReference>
<keyword evidence="7" id="KW-0689">Ribosomal protein</keyword>
<gene>
    <name evidence="6" type="primary">prmA</name>
    <name evidence="7" type="ORF">FC66_GL000286</name>
</gene>
<dbReference type="PIRSF" id="PIRSF000401">
    <property type="entry name" value="RPL11_MTase"/>
    <property type="match status" value="1"/>
</dbReference>
<dbReference type="Proteomes" id="UP000051450">
    <property type="component" value="Unassembled WGS sequence"/>
</dbReference>
<dbReference type="PATRIC" id="fig|1423719.4.peg.288"/>
<organism evidence="7 8">
    <name type="scientific">Dellaglioa algida DSM 15638</name>
    <dbReference type="NCBI Taxonomy" id="1423719"/>
    <lineage>
        <taxon>Bacteria</taxon>
        <taxon>Bacillati</taxon>
        <taxon>Bacillota</taxon>
        <taxon>Bacilli</taxon>
        <taxon>Lactobacillales</taxon>
        <taxon>Lactobacillaceae</taxon>
        <taxon>Dellaglioa</taxon>
    </lineage>
</organism>
<dbReference type="PANTHER" id="PTHR43648:SF1">
    <property type="entry name" value="ELECTRON TRANSFER FLAVOPROTEIN BETA SUBUNIT LYSINE METHYLTRANSFERASE"/>
    <property type="match status" value="1"/>
</dbReference>
<comment type="catalytic activity">
    <reaction evidence="6">
        <text>L-lysyl-[protein] + 3 S-adenosyl-L-methionine = N(6),N(6),N(6)-trimethyl-L-lysyl-[protein] + 3 S-adenosyl-L-homocysteine + 3 H(+)</text>
        <dbReference type="Rhea" id="RHEA:54192"/>
        <dbReference type="Rhea" id="RHEA-COMP:9752"/>
        <dbReference type="Rhea" id="RHEA-COMP:13826"/>
        <dbReference type="ChEBI" id="CHEBI:15378"/>
        <dbReference type="ChEBI" id="CHEBI:29969"/>
        <dbReference type="ChEBI" id="CHEBI:57856"/>
        <dbReference type="ChEBI" id="CHEBI:59789"/>
        <dbReference type="ChEBI" id="CHEBI:61961"/>
    </reaction>
</comment>
<comment type="caution">
    <text evidence="7">The sequence shown here is derived from an EMBL/GenBank/DDBJ whole genome shotgun (WGS) entry which is preliminary data.</text>
</comment>
<keyword evidence="3 6" id="KW-0489">Methyltransferase</keyword>
<dbReference type="InterPro" id="IPR029063">
    <property type="entry name" value="SAM-dependent_MTases_sf"/>
</dbReference>
<protein>
    <recommendedName>
        <fullName evidence="6">Ribosomal protein L11 methyltransferase</fullName>
        <shortName evidence="6">L11 Mtase</shortName>
        <ecNumber evidence="6">2.1.1.-</ecNumber>
    </recommendedName>
</protein>
<dbReference type="GO" id="GO:0005840">
    <property type="term" value="C:ribosome"/>
    <property type="evidence" value="ECO:0007669"/>
    <property type="project" value="UniProtKB-KW"/>
</dbReference>
<dbReference type="Gene3D" id="3.40.50.150">
    <property type="entry name" value="Vaccinia Virus protein VP39"/>
    <property type="match status" value="1"/>
</dbReference>
<keyword evidence="4 6" id="KW-0808">Transferase</keyword>
<dbReference type="InterPro" id="IPR004498">
    <property type="entry name" value="Ribosomal_PrmA_MeTrfase"/>
</dbReference>
<dbReference type="GO" id="GO:0032259">
    <property type="term" value="P:methylation"/>
    <property type="evidence" value="ECO:0007669"/>
    <property type="project" value="UniProtKB-KW"/>
</dbReference>
<dbReference type="OrthoDB" id="9785995at2"/>
<evidence type="ECO:0000256" key="1">
    <source>
        <dbReference type="ARBA" id="ARBA00009741"/>
    </source>
</evidence>
<name>A0A0R1HJN2_9LACO</name>
<dbReference type="InterPro" id="IPR050078">
    <property type="entry name" value="Ribosomal_L11_MeTrfase_PrmA"/>
</dbReference>
<feature type="binding site" evidence="6">
    <location>
        <position position="204"/>
    </location>
    <ligand>
        <name>S-adenosyl-L-methionine</name>
        <dbReference type="ChEBI" id="CHEBI:59789"/>
    </ligand>
</feature>
<proteinExistence type="inferred from homology"/>
<dbReference type="GO" id="GO:0005737">
    <property type="term" value="C:cytoplasm"/>
    <property type="evidence" value="ECO:0007669"/>
    <property type="project" value="UniProtKB-SubCell"/>
</dbReference>
<dbReference type="EC" id="2.1.1.-" evidence="6"/>
<dbReference type="NCBIfam" id="TIGR00406">
    <property type="entry name" value="prmA"/>
    <property type="match status" value="1"/>
</dbReference>
<comment type="similarity">
    <text evidence="1 6">Belongs to the methyltransferase superfamily. PrmA family.</text>
</comment>
<dbReference type="CDD" id="cd02440">
    <property type="entry name" value="AdoMet_MTases"/>
    <property type="match status" value="1"/>
</dbReference>
<evidence type="ECO:0000313" key="7">
    <source>
        <dbReference type="EMBL" id="KRK46662.1"/>
    </source>
</evidence>
<feature type="binding site" evidence="6">
    <location>
        <position position="182"/>
    </location>
    <ligand>
        <name>S-adenosyl-L-methionine</name>
        <dbReference type="ChEBI" id="CHEBI:59789"/>
    </ligand>
</feature>
<dbReference type="PANTHER" id="PTHR43648">
    <property type="entry name" value="ELECTRON TRANSFER FLAVOPROTEIN BETA SUBUNIT LYSINE METHYLTRANSFERASE"/>
    <property type="match status" value="1"/>
</dbReference>
<evidence type="ECO:0000256" key="2">
    <source>
        <dbReference type="ARBA" id="ARBA00022490"/>
    </source>
</evidence>
<dbReference type="HAMAP" id="MF_00735">
    <property type="entry name" value="Methyltr_PrmA"/>
    <property type="match status" value="1"/>
</dbReference>
<dbReference type="GO" id="GO:0016279">
    <property type="term" value="F:protein-lysine N-methyltransferase activity"/>
    <property type="evidence" value="ECO:0007669"/>
    <property type="project" value="RHEA"/>
</dbReference>
<dbReference type="SUPFAM" id="SSF53335">
    <property type="entry name" value="S-adenosyl-L-methionine-dependent methyltransferases"/>
    <property type="match status" value="1"/>
</dbReference>
<evidence type="ECO:0000256" key="3">
    <source>
        <dbReference type="ARBA" id="ARBA00022603"/>
    </source>
</evidence>
<comment type="subcellular location">
    <subcellularLocation>
        <location evidence="6">Cytoplasm</location>
    </subcellularLocation>
</comment>
<evidence type="ECO:0000256" key="5">
    <source>
        <dbReference type="ARBA" id="ARBA00022691"/>
    </source>
</evidence>
<dbReference type="AlphaFoldDB" id="A0A0R1HJN2"/>
<evidence type="ECO:0000256" key="4">
    <source>
        <dbReference type="ARBA" id="ARBA00022679"/>
    </source>
</evidence>
<dbReference type="RefSeq" id="WP_057973602.1">
    <property type="nucleotide sequence ID" value="NZ_AZDI01000001.1"/>
</dbReference>
<dbReference type="STRING" id="1423719.FC66_GL000286"/>
<sequence>MKWTELSVLTSSEAVEAVSNILIESGAEGVQIDDSKDFEKLMQDNLSGYDFGLVEHQIEGAKVSAFFPEIVFIPEILPVIQSKVNQLVDFGLNIGQGLIESTEVDDQGWGLEWQQYYHPVRVTRFLTIVPSWEKYEPSQLDEKVIRLDPGKAFGTGTHPTTRLALVALEQVIRGGETMIDVGTGSGVLSIAAKHLGVGQIDAYDLDDIAVEAAVLNFDLNPVASDVHVAANDLLNGIEKKVDLIVANILSEIIVPLIPQAKNSLNSGGYFVTSGIITDKVNLIKSSLINGGFEIQQILNMGDWFSIIAVKMDSEG</sequence>
<keyword evidence="7" id="KW-0687">Ribonucleoprotein</keyword>
<comment type="function">
    <text evidence="6">Methylates ribosomal protein L11.</text>
</comment>
<keyword evidence="2 6" id="KW-0963">Cytoplasm</keyword>
<dbReference type="Pfam" id="PF06325">
    <property type="entry name" value="PrmA"/>
    <property type="match status" value="1"/>
</dbReference>